<dbReference type="Proteomes" id="UP001220324">
    <property type="component" value="Unassembled WGS sequence"/>
</dbReference>
<dbReference type="SUPFAM" id="SSF54106">
    <property type="entry name" value="LysM domain"/>
    <property type="match status" value="2"/>
</dbReference>
<feature type="domain" description="LysM" evidence="5">
    <location>
        <begin position="42"/>
        <end position="88"/>
    </location>
</feature>
<evidence type="ECO:0000256" key="1">
    <source>
        <dbReference type="ARBA" id="ARBA00022669"/>
    </source>
</evidence>
<dbReference type="SMART" id="SM00257">
    <property type="entry name" value="LysM"/>
    <property type="match status" value="1"/>
</dbReference>
<evidence type="ECO:0000313" key="7">
    <source>
        <dbReference type="Proteomes" id="UP001220324"/>
    </source>
</evidence>
<proteinExistence type="predicted"/>
<dbReference type="AlphaFoldDB" id="A0AAD6GH64"/>
<gene>
    <name evidence="6" type="ORF">N7494_004302</name>
</gene>
<dbReference type="PANTHER" id="PTHR34997:SF2">
    <property type="entry name" value="LYSM DOMAIN-CONTAINING PROTEIN-RELATED"/>
    <property type="match status" value="1"/>
</dbReference>
<dbReference type="InterPro" id="IPR036779">
    <property type="entry name" value="LysM_dom_sf"/>
</dbReference>
<keyword evidence="1" id="KW-0147">Chitin-binding</keyword>
<dbReference type="PROSITE" id="PS51782">
    <property type="entry name" value="LYSM"/>
    <property type="match status" value="1"/>
</dbReference>
<dbReference type="Gene3D" id="3.10.350.10">
    <property type="entry name" value="LysM domain"/>
    <property type="match status" value="2"/>
</dbReference>
<evidence type="ECO:0000256" key="4">
    <source>
        <dbReference type="SAM" id="MobiDB-lite"/>
    </source>
</evidence>
<dbReference type="Pfam" id="PF01476">
    <property type="entry name" value="LysM"/>
    <property type="match status" value="2"/>
</dbReference>
<dbReference type="GO" id="GO:0008061">
    <property type="term" value="F:chitin binding"/>
    <property type="evidence" value="ECO:0007669"/>
    <property type="project" value="UniProtKB-KW"/>
</dbReference>
<name>A0AAD6GH64_9EURO</name>
<feature type="region of interest" description="Disordered" evidence="4">
    <location>
        <begin position="1"/>
        <end position="40"/>
    </location>
</feature>
<dbReference type="CDD" id="cd00118">
    <property type="entry name" value="LysM"/>
    <property type="match status" value="1"/>
</dbReference>
<evidence type="ECO:0000313" key="6">
    <source>
        <dbReference type="EMBL" id="KAJ5546717.1"/>
    </source>
</evidence>
<keyword evidence="3" id="KW-0843">Virulence</keyword>
<comment type="caution">
    <text evidence="6">The sequence shown here is derived from an EMBL/GenBank/DDBJ whole genome shotgun (WGS) entry which is preliminary data.</text>
</comment>
<feature type="compositionally biased region" description="Low complexity" evidence="4">
    <location>
        <begin position="1"/>
        <end position="36"/>
    </location>
</feature>
<dbReference type="EMBL" id="JAQIZZ010000003">
    <property type="protein sequence ID" value="KAJ5546717.1"/>
    <property type="molecule type" value="Genomic_DNA"/>
</dbReference>
<evidence type="ECO:0000259" key="5">
    <source>
        <dbReference type="PROSITE" id="PS51782"/>
    </source>
</evidence>
<accession>A0AAD6GH64</accession>
<dbReference type="PANTHER" id="PTHR34997">
    <property type="entry name" value="AM15"/>
    <property type="match status" value="1"/>
</dbReference>
<evidence type="ECO:0000256" key="2">
    <source>
        <dbReference type="ARBA" id="ARBA00022729"/>
    </source>
</evidence>
<evidence type="ECO:0000256" key="3">
    <source>
        <dbReference type="ARBA" id="ARBA00023026"/>
    </source>
</evidence>
<keyword evidence="7" id="KW-1185">Reference proteome</keyword>
<protein>
    <recommendedName>
        <fullName evidence="5">LysM domain-containing protein</fullName>
    </recommendedName>
</protein>
<dbReference type="InterPro" id="IPR052210">
    <property type="entry name" value="LysM1-like"/>
</dbReference>
<organism evidence="6 7">
    <name type="scientific">Penicillium frequentans</name>
    <dbReference type="NCBI Taxonomy" id="3151616"/>
    <lineage>
        <taxon>Eukaryota</taxon>
        <taxon>Fungi</taxon>
        <taxon>Dikarya</taxon>
        <taxon>Ascomycota</taxon>
        <taxon>Pezizomycotina</taxon>
        <taxon>Eurotiomycetes</taxon>
        <taxon>Eurotiomycetidae</taxon>
        <taxon>Eurotiales</taxon>
        <taxon>Aspergillaceae</taxon>
        <taxon>Penicillium</taxon>
    </lineage>
</organism>
<keyword evidence="2" id="KW-0732">Signal</keyword>
<reference evidence="6 7" key="1">
    <citation type="journal article" date="2023" name="IMA Fungus">
        <title>Comparative genomic study of the Penicillium genus elucidates a diverse pangenome and 15 lateral gene transfer events.</title>
        <authorList>
            <person name="Petersen C."/>
            <person name="Sorensen T."/>
            <person name="Nielsen M.R."/>
            <person name="Sondergaard T.E."/>
            <person name="Sorensen J.L."/>
            <person name="Fitzpatrick D.A."/>
            <person name="Frisvad J.C."/>
            <person name="Nielsen K.L."/>
        </authorList>
    </citation>
    <scope>NUCLEOTIDE SEQUENCE [LARGE SCALE GENOMIC DNA]</scope>
    <source>
        <strain evidence="6 7">IBT 35679</strain>
    </source>
</reference>
<dbReference type="InterPro" id="IPR018392">
    <property type="entry name" value="LysM"/>
</dbReference>
<sequence length="178" mass="18872">MGVKSTGIGTTSSTSATSVTKTSTTTTASETPEPSTNPSCTKYHKVVDGDSCVSIKEEYDITAAEFLAWNPTVGATCESLWLGYLVCVDAPYTETSSTTQTATSTSTATATIPTNVEPSTIADCIEYHLVVDGDDCETIEAQYDITAAEFNEWNTSGQAARPYGLIITSALMRHLVNL</sequence>